<evidence type="ECO:0000313" key="2">
    <source>
        <dbReference type="EMBL" id="KKP66246.1"/>
    </source>
</evidence>
<reference evidence="2 3" key="1">
    <citation type="journal article" date="2015" name="Nature">
        <title>rRNA introns, odd ribosomes, and small enigmatic genomes across a large radiation of phyla.</title>
        <authorList>
            <person name="Brown C.T."/>
            <person name="Hug L.A."/>
            <person name="Thomas B.C."/>
            <person name="Sharon I."/>
            <person name="Castelle C.J."/>
            <person name="Singh A."/>
            <person name="Wilkins M.J."/>
            <person name="Williams K.H."/>
            <person name="Banfield J.F."/>
        </authorList>
    </citation>
    <scope>NUCLEOTIDE SEQUENCE [LARGE SCALE GENOMIC DNA]</scope>
</reference>
<evidence type="ECO:0000313" key="3">
    <source>
        <dbReference type="Proteomes" id="UP000034952"/>
    </source>
</evidence>
<dbReference type="AlphaFoldDB" id="A0A0G0BRH7"/>
<dbReference type="Proteomes" id="UP000034952">
    <property type="component" value="Unassembled WGS sequence"/>
</dbReference>
<dbReference type="EMBL" id="LBPY01000010">
    <property type="protein sequence ID" value="KKP66246.1"/>
    <property type="molecule type" value="Genomic_DNA"/>
</dbReference>
<sequence length="230" mass="27338">MGTKEIALVVFLLVIARLLYLYLIYKQRYHKNEAWKVLWDYRESDETIYFWGTKTLFDLLMKNAKMGKISKPEIQKIKNEFFYIFDDKIAHRIRTSMNIENEELPSLKEIFPEGYQDFPFEEVCKKENLFTLIEEFEDITSFIEPTKGINSKFTLKLNDYIVPIFNKVRRHLDLSGRISAEGVIARYDCFIKTIKSVHLVESEVTAPLIKELERGRLNFIKYKQKNKKPA</sequence>
<feature type="transmembrane region" description="Helical" evidence="1">
    <location>
        <begin position="6"/>
        <end position="25"/>
    </location>
</feature>
<accession>A0A0G0BRH7</accession>
<proteinExistence type="predicted"/>
<name>A0A0G0BRH7_9BACT</name>
<organism evidence="2 3">
    <name type="scientific">Candidatus Nomurabacteria bacterium GW2011_GWE1_35_16</name>
    <dbReference type="NCBI Taxonomy" id="1618761"/>
    <lineage>
        <taxon>Bacteria</taxon>
        <taxon>Candidatus Nomuraibacteriota</taxon>
    </lineage>
</organism>
<gene>
    <name evidence="2" type="ORF">UR64_C0010G0011</name>
</gene>
<keyword evidence="1" id="KW-1133">Transmembrane helix</keyword>
<evidence type="ECO:0000256" key="1">
    <source>
        <dbReference type="SAM" id="Phobius"/>
    </source>
</evidence>
<comment type="caution">
    <text evidence="2">The sequence shown here is derived from an EMBL/GenBank/DDBJ whole genome shotgun (WGS) entry which is preliminary data.</text>
</comment>
<keyword evidence="1" id="KW-0812">Transmembrane</keyword>
<keyword evidence="1" id="KW-0472">Membrane</keyword>
<protein>
    <submittedName>
        <fullName evidence="2">Uncharacterized protein</fullName>
    </submittedName>
</protein>